<dbReference type="Pfam" id="PF00201">
    <property type="entry name" value="UDPGT"/>
    <property type="match status" value="1"/>
</dbReference>
<accession>A0A1C4E618</accession>
<name>A0A1C4E618_BACTU</name>
<dbReference type="GO" id="GO:0017000">
    <property type="term" value="P:antibiotic biosynthetic process"/>
    <property type="evidence" value="ECO:0007669"/>
    <property type="project" value="UniProtKB-ARBA"/>
</dbReference>
<dbReference type="RefSeq" id="WP_087984389.1">
    <property type="nucleotide sequence ID" value="NZ_FMBI01000030.1"/>
</dbReference>
<dbReference type="PANTHER" id="PTHR48050">
    <property type="entry name" value="STEROL 3-BETA-GLUCOSYLTRANSFERASE"/>
    <property type="match status" value="1"/>
</dbReference>
<dbReference type="Proteomes" id="UP000195991">
    <property type="component" value="Unassembled WGS sequence"/>
</dbReference>
<dbReference type="GO" id="GO:0016758">
    <property type="term" value="F:hexosyltransferase activity"/>
    <property type="evidence" value="ECO:0007669"/>
    <property type="project" value="InterPro"/>
</dbReference>
<organism evidence="3 4">
    <name type="scientific">Bacillus thuringiensis</name>
    <dbReference type="NCBI Taxonomy" id="1428"/>
    <lineage>
        <taxon>Bacteria</taxon>
        <taxon>Bacillati</taxon>
        <taxon>Bacillota</taxon>
        <taxon>Bacilli</taxon>
        <taxon>Bacillales</taxon>
        <taxon>Bacillaceae</taxon>
        <taxon>Bacillus</taxon>
        <taxon>Bacillus cereus group</taxon>
    </lineage>
</organism>
<dbReference type="InterPro" id="IPR002213">
    <property type="entry name" value="UDP_glucos_trans"/>
</dbReference>
<dbReference type="GO" id="GO:0008194">
    <property type="term" value="F:UDP-glycosyltransferase activity"/>
    <property type="evidence" value="ECO:0007669"/>
    <property type="project" value="InterPro"/>
</dbReference>
<keyword evidence="2 3" id="KW-0808">Transferase</keyword>
<dbReference type="PANTHER" id="PTHR48050:SF13">
    <property type="entry name" value="STEROL 3-BETA-GLUCOSYLTRANSFERASE UGT80A2"/>
    <property type="match status" value="1"/>
</dbReference>
<dbReference type="Gene3D" id="3.40.50.2000">
    <property type="entry name" value="Glycogen Phosphorylase B"/>
    <property type="match status" value="2"/>
</dbReference>
<dbReference type="InterPro" id="IPR050426">
    <property type="entry name" value="Glycosyltransferase_28"/>
</dbReference>
<dbReference type="AlphaFoldDB" id="A0A1C4E618"/>
<dbReference type="FunFam" id="3.40.50.2000:FF:000072">
    <property type="entry name" value="Glycosyl transferase"/>
    <property type="match status" value="1"/>
</dbReference>
<dbReference type="SUPFAM" id="SSF53756">
    <property type="entry name" value="UDP-Glycosyltransferase/glycogen phosphorylase"/>
    <property type="match status" value="1"/>
</dbReference>
<evidence type="ECO:0000256" key="2">
    <source>
        <dbReference type="ARBA" id="ARBA00022679"/>
    </source>
</evidence>
<reference evidence="3 4" key="1">
    <citation type="submission" date="2016-08" db="EMBL/GenBank/DDBJ databases">
        <authorList>
            <person name="Seilhamer J.J."/>
        </authorList>
    </citation>
    <scope>NUCLEOTIDE SEQUENCE [LARGE SCALE GENOMIC DNA]</scope>
    <source>
        <strain evidence="3 4">IEBC_T61001</strain>
    </source>
</reference>
<proteinExistence type="inferred from homology"/>
<evidence type="ECO:0000256" key="1">
    <source>
        <dbReference type="ARBA" id="ARBA00009995"/>
    </source>
</evidence>
<dbReference type="InterPro" id="IPR006326">
    <property type="entry name" value="UDPGT_MGT-like"/>
</dbReference>
<evidence type="ECO:0000313" key="3">
    <source>
        <dbReference type="EMBL" id="SCC38961.1"/>
    </source>
</evidence>
<evidence type="ECO:0000313" key="4">
    <source>
        <dbReference type="Proteomes" id="UP000195991"/>
    </source>
</evidence>
<gene>
    <name evidence="3" type="ORF">BTT61001_02918</name>
</gene>
<sequence>MAKVLMFNFPGEGHINPTIALVEELIKRGEEVIYYCVEEYRSKIENTGALFRPYENFISQIDMVKRMNGQINPQELLLHMVKSMDKIIGIILEEVKEEEYDYVIYDNNFAVGWIIAEVLQIPKISSCTTFAITKKIASALMKDHEEENKKTPLYQKVMRIFKKWEDIYGITLNEKQNLMTCPGDITIVYTSKLYQPNVEEFDDSYIFVGPSIAQRKDVDSFFLEQEKGNKLIFISMGTVFNQQPDFYHTCFEAFRNSSVTVILAVGKQNDISQLNNIPSNFKLYNYVPQLDILQHTDLFITHGGMNSSSESLYFGVPMLVIPVMGDQPIIAQRIEELEAGVQLNRKLLTPEILRNTAMHVLSNDIYTKNSHRIGESLKNAGGYNKAVDKIETFKFKIGIK</sequence>
<comment type="similarity">
    <text evidence="1">Belongs to the UDP-glycosyltransferase family.</text>
</comment>
<dbReference type="NCBIfam" id="TIGR01426">
    <property type="entry name" value="MGT"/>
    <property type="match status" value="1"/>
</dbReference>
<dbReference type="CDD" id="cd03784">
    <property type="entry name" value="GT1_Gtf-like"/>
    <property type="match status" value="1"/>
</dbReference>
<dbReference type="EMBL" id="FMBI01000030">
    <property type="protein sequence ID" value="SCC38961.1"/>
    <property type="molecule type" value="Genomic_DNA"/>
</dbReference>
<protein>
    <submittedName>
        <fullName evidence="3">MGT family glycosyltransferase</fullName>
    </submittedName>
</protein>